<comment type="caution">
    <text evidence="1">The sequence shown here is derived from an EMBL/GenBank/DDBJ whole genome shotgun (WGS) entry which is preliminary data.</text>
</comment>
<gene>
    <name evidence="1" type="ORF">F8O05_14145</name>
</gene>
<accession>A0A7J5B7N7</accession>
<evidence type="ECO:0000313" key="1">
    <source>
        <dbReference type="EMBL" id="KAB1640836.1"/>
    </source>
</evidence>
<protein>
    <submittedName>
        <fullName evidence="1">Glycosyltransferase family 4 protein</fullName>
    </submittedName>
</protein>
<dbReference type="Proteomes" id="UP000433493">
    <property type="component" value="Unassembled WGS sequence"/>
</dbReference>
<evidence type="ECO:0000313" key="2">
    <source>
        <dbReference type="Proteomes" id="UP000433493"/>
    </source>
</evidence>
<reference evidence="1 2" key="1">
    <citation type="submission" date="2019-09" db="EMBL/GenBank/DDBJ databases">
        <title>Phylogeny of genus Pseudoclavibacter and closely related genus.</title>
        <authorList>
            <person name="Li Y."/>
        </authorList>
    </citation>
    <scope>NUCLEOTIDE SEQUENCE [LARGE SCALE GENOMIC DNA]</scope>
    <source>
        <strain evidence="1 2">KCTC 13959</strain>
    </source>
</reference>
<organism evidence="1 2">
    <name type="scientific">Gulosibacter chungangensis</name>
    <dbReference type="NCBI Taxonomy" id="979746"/>
    <lineage>
        <taxon>Bacteria</taxon>
        <taxon>Bacillati</taxon>
        <taxon>Actinomycetota</taxon>
        <taxon>Actinomycetes</taxon>
        <taxon>Micrococcales</taxon>
        <taxon>Microbacteriaceae</taxon>
        <taxon>Gulosibacter</taxon>
    </lineage>
</organism>
<name>A0A7J5B7N7_9MICO</name>
<dbReference type="Gene3D" id="3.40.50.2000">
    <property type="entry name" value="Glycogen Phosphorylase B"/>
    <property type="match status" value="1"/>
</dbReference>
<dbReference type="AlphaFoldDB" id="A0A7J5B7N7"/>
<keyword evidence="1" id="KW-0808">Transferase</keyword>
<keyword evidence="2" id="KW-1185">Reference proteome</keyword>
<sequence>MQRGDLNSRVPERYWPREFEAAPPSDPLRSFLPLPPAPGLTEWFFGSSTRSNDAGARTLNCLLVRVDTETTAESFSVNTLPQLLESRKALTQPLHTIIIGSDEAAMAAKGMLAAAQIRSGVSVFAMPSPTRLNALFSLAAAMVIPASTTADPIRKISDVTSTIFRARASGVPIAEWRPDVPLPRDPLDAASPVKAPRHSILPSGAPAQRLISLRVASQAARYEALSAIVEVDTYQPTVWTEPRATIGKPLAEPNRPQKIVVAGHDMKFAHPAVAELRAQGHEVRFDEWSGHARHDEARSRELLRWGDVVWCEWALGNVAWYSRNVDSLTRLVTRLHLQELSTAFPSTVRWEKVDATIAIADHVRRQLLRDTNAPEDRTVVIPNMVHVPDALPQRHDVARFRLGLVGMVPARKGLREALDLLVALRSIDDRYTLSLRGKRPEEYPWMAERGEESKYFATQLERIETDPRLRGAVEFSPFGPDMAEWYAGVGVVLSTSEFESFHFTAPDGAVNGALPMLLNWAGADLLYPASWLHPNVEHMAAAILKATADAHVWRQRAVAAREFIAENYAEDRVVRSLTNTILGRTE</sequence>
<dbReference type="EMBL" id="WBKB01000012">
    <property type="protein sequence ID" value="KAB1640836.1"/>
    <property type="molecule type" value="Genomic_DNA"/>
</dbReference>
<dbReference type="SUPFAM" id="SSF53756">
    <property type="entry name" value="UDP-Glycosyltransferase/glycogen phosphorylase"/>
    <property type="match status" value="1"/>
</dbReference>
<dbReference type="GO" id="GO:0016740">
    <property type="term" value="F:transferase activity"/>
    <property type="evidence" value="ECO:0007669"/>
    <property type="project" value="UniProtKB-KW"/>
</dbReference>
<proteinExistence type="predicted"/>